<evidence type="ECO:0000313" key="1">
    <source>
        <dbReference type="EMBL" id="MBC8590602.1"/>
    </source>
</evidence>
<gene>
    <name evidence="1" type="ORF">H8689_05590</name>
</gene>
<organism evidence="1 2">
    <name type="scientific">Wansuia hejianensis</name>
    <dbReference type="NCBI Taxonomy" id="2763667"/>
    <lineage>
        <taxon>Bacteria</taxon>
        <taxon>Bacillati</taxon>
        <taxon>Bacillota</taxon>
        <taxon>Clostridia</taxon>
        <taxon>Lachnospirales</taxon>
        <taxon>Lachnospiraceae</taxon>
        <taxon>Wansuia</taxon>
    </lineage>
</organism>
<accession>A0A926F242</accession>
<dbReference type="RefSeq" id="WP_249323439.1">
    <property type="nucleotide sequence ID" value="NZ_JACRTK010000002.1"/>
</dbReference>
<dbReference type="Proteomes" id="UP000601522">
    <property type="component" value="Unassembled WGS sequence"/>
</dbReference>
<sequence length="61" mass="7418">MKDFEIHEFEVYGVDEKPYLKFKIKVEDEFIEHDELLEGSNQEDVRLLQAFEKFIRAKVVR</sequence>
<comment type="caution">
    <text evidence="1">The sequence shown here is derived from an EMBL/GenBank/DDBJ whole genome shotgun (WGS) entry which is preliminary data.</text>
</comment>
<keyword evidence="2" id="KW-1185">Reference proteome</keyword>
<dbReference type="EMBL" id="JACRTK010000002">
    <property type="protein sequence ID" value="MBC8590602.1"/>
    <property type="molecule type" value="Genomic_DNA"/>
</dbReference>
<evidence type="ECO:0000313" key="2">
    <source>
        <dbReference type="Proteomes" id="UP000601522"/>
    </source>
</evidence>
<name>A0A926F242_9FIRM</name>
<protein>
    <submittedName>
        <fullName evidence="1">Uncharacterized protein</fullName>
    </submittedName>
</protein>
<proteinExistence type="predicted"/>
<dbReference type="AlphaFoldDB" id="A0A926F242"/>
<reference evidence="1 2" key="1">
    <citation type="submission" date="2020-08" db="EMBL/GenBank/DDBJ databases">
        <title>Genome public.</title>
        <authorList>
            <person name="Liu C."/>
            <person name="Sun Q."/>
        </authorList>
    </citation>
    <scope>NUCLEOTIDE SEQUENCE [LARGE SCALE GENOMIC DNA]</scope>
    <source>
        <strain evidence="1 2">NSJ-26</strain>
    </source>
</reference>